<evidence type="ECO:0000313" key="2">
    <source>
        <dbReference type="Proteomes" id="UP000633943"/>
    </source>
</evidence>
<dbReference type="RefSeq" id="WP_244857229.1">
    <property type="nucleotide sequence ID" value="NZ_CP059467.1"/>
</dbReference>
<comment type="caution">
    <text evidence="1">The sequence shown here is derived from an EMBL/GenBank/DDBJ whole genome shotgun (WGS) entry which is preliminary data.</text>
</comment>
<keyword evidence="2" id="KW-1185">Reference proteome</keyword>
<dbReference type="InterPro" id="IPR013381">
    <property type="entry name" value="CRISPR-assoc_prot_Cse1"/>
</dbReference>
<dbReference type="Proteomes" id="UP000633943">
    <property type="component" value="Unassembled WGS sequence"/>
</dbReference>
<gene>
    <name evidence="1" type="primary">casA</name>
    <name evidence="1" type="ORF">GPA24_17885</name>
</gene>
<reference evidence="1 2" key="1">
    <citation type="submission" date="2019-12" db="EMBL/GenBank/DDBJ databases">
        <title>Comparative genomics gives insights into the taxonomy of the Azoarcus-Aromatoleum group and reveals separate origins of nif in the plant-associated Azoarcus and non-plant-associated Aromatoleum sub-groups.</title>
        <authorList>
            <person name="Lafos M."/>
            <person name="Maluk M."/>
            <person name="Batista M."/>
            <person name="Junghare M."/>
            <person name="Carmona M."/>
            <person name="Faoro H."/>
            <person name="Cruz L.M."/>
            <person name="Battistoni F."/>
            <person name="De Souza E."/>
            <person name="Pedrosa F."/>
            <person name="Chen W.-M."/>
            <person name="Poole P.S."/>
            <person name="Dixon R.A."/>
            <person name="James E.K."/>
        </authorList>
    </citation>
    <scope>NUCLEOTIDE SEQUENCE [LARGE SCALE GENOMIC DNA]</scope>
    <source>
        <strain evidence="1 2">PbN1</strain>
    </source>
</reference>
<sequence>MTLQYNLLDEPLIRTRLIANGQPRAYSLPGLLVALVHDEIRDFPALRPHQRHPWHAFLVQLAAMALHRLGADEPFRTEGEWKAALLDLTPDHPDGAAWCLVAPHDRPAFMQAPVPNGNVDAWKNVIHAADELDMLVTSKNHDLKSARMRQAKVDDWLMALISLQTQEGFLGAGNYGISRMFGGFANRPAIGIVPKGDWGQRWKRDVRTLLANRASVVEHHGLQDKDGVGLLWLEVWSGESSRSFASLDPFYIEICRRVRLTLGDHNQAIFAITTGSKSARIAADQRNGMTGDPWTPINTVEGKALSISSRGFDYRLAAELMFGAKFTRPIAQIPVTSDGAKGLEVLAQGVTRGKGKTEGYHERRIPISPTVHKMLLQQQRDRLAKVAEERVQAIGQMAYLLRNSVITLFDGGKQRSNPSDIPESTNKKAAALIKSFEQGEDARFFNALNDEIESETPDEVHLRWLLSMAERAEVVLISAFTAGPQACEQRYRARAAALSRFHAGLRNSKALPVLANHLRQPSIDKEPAHEHA</sequence>
<name>A0ABX1P013_9RHOO</name>
<dbReference type="NCBIfam" id="TIGR02547">
    <property type="entry name" value="casA_cse1"/>
    <property type="match status" value="1"/>
</dbReference>
<protein>
    <submittedName>
        <fullName evidence="1">Type I-E CRISPR-associated protein Cse1/CasA</fullName>
    </submittedName>
</protein>
<evidence type="ECO:0000313" key="1">
    <source>
        <dbReference type="EMBL" id="NMG17373.1"/>
    </source>
</evidence>
<dbReference type="EMBL" id="WTVP01000073">
    <property type="protein sequence ID" value="NMG17373.1"/>
    <property type="molecule type" value="Genomic_DNA"/>
</dbReference>
<proteinExistence type="predicted"/>
<accession>A0ABX1P013</accession>
<organism evidence="1 2">
    <name type="scientific">Aromatoleum bremense</name>
    <dbReference type="NCBI Taxonomy" id="76115"/>
    <lineage>
        <taxon>Bacteria</taxon>
        <taxon>Pseudomonadati</taxon>
        <taxon>Pseudomonadota</taxon>
        <taxon>Betaproteobacteria</taxon>
        <taxon>Rhodocyclales</taxon>
        <taxon>Rhodocyclaceae</taxon>
        <taxon>Aromatoleum</taxon>
    </lineage>
</organism>